<reference evidence="1 2" key="1">
    <citation type="submission" date="2024-12" db="EMBL/GenBank/DDBJ databases">
        <authorList>
            <person name="Lee Y."/>
        </authorList>
    </citation>
    <scope>NUCLEOTIDE SEQUENCE [LARGE SCALE GENOMIC DNA]</scope>
    <source>
        <strain evidence="1 2">03SUJ4</strain>
    </source>
</reference>
<dbReference type="EMBL" id="JBJYXY010000001">
    <property type="protein sequence ID" value="MFN2977143.1"/>
    <property type="molecule type" value="Genomic_DNA"/>
</dbReference>
<accession>A0ABW9KNP1</accession>
<comment type="caution">
    <text evidence="1">The sequence shown here is derived from an EMBL/GenBank/DDBJ whole genome shotgun (WGS) entry which is preliminary data.</text>
</comment>
<gene>
    <name evidence="1" type="ORF">ACK2TP_15325</name>
</gene>
<evidence type="ECO:0000313" key="1">
    <source>
        <dbReference type="EMBL" id="MFN2977143.1"/>
    </source>
</evidence>
<keyword evidence="2" id="KW-1185">Reference proteome</keyword>
<dbReference type="Proteomes" id="UP001634747">
    <property type="component" value="Unassembled WGS sequence"/>
</dbReference>
<dbReference type="RefSeq" id="WP_263414685.1">
    <property type="nucleotide sequence ID" value="NZ_BAABBH010000001.1"/>
</dbReference>
<name>A0ABW9KNP1_9BACT</name>
<sequence length="112" mass="12229">MGKLNMKGATPIGSVALCSTCTCGLILSGFRESEQVMICTRVEPNLLLPFPVHECTGYYDKNRPSWQQMQKLAIRVEDRPAKNAGFKAGLGFAETAISVAVSDDEDDDDNED</sequence>
<organism evidence="1 2">
    <name type="scientific">Terriglobus aquaticus</name>
    <dbReference type="NCBI Taxonomy" id="940139"/>
    <lineage>
        <taxon>Bacteria</taxon>
        <taxon>Pseudomonadati</taxon>
        <taxon>Acidobacteriota</taxon>
        <taxon>Terriglobia</taxon>
        <taxon>Terriglobales</taxon>
        <taxon>Acidobacteriaceae</taxon>
        <taxon>Terriglobus</taxon>
    </lineage>
</organism>
<proteinExistence type="predicted"/>
<evidence type="ECO:0000313" key="2">
    <source>
        <dbReference type="Proteomes" id="UP001634747"/>
    </source>
</evidence>
<protein>
    <submittedName>
        <fullName evidence="1">Uncharacterized protein</fullName>
    </submittedName>
</protein>